<feature type="region of interest" description="Disordered" evidence="15">
    <location>
        <begin position="1"/>
        <end position="21"/>
    </location>
</feature>
<dbReference type="SMART" id="SM00275">
    <property type="entry name" value="G_alpha"/>
    <property type="match status" value="1"/>
</dbReference>
<comment type="similarity">
    <text evidence="2">Belongs to the G-alpha family.</text>
</comment>
<keyword evidence="4" id="KW-0519">Myristate</keyword>
<evidence type="ECO:0000256" key="7">
    <source>
        <dbReference type="ARBA" id="ARBA00022801"/>
    </source>
</evidence>
<dbReference type="GO" id="GO:0046872">
    <property type="term" value="F:metal ion binding"/>
    <property type="evidence" value="ECO:0007669"/>
    <property type="project" value="UniProtKB-KW"/>
</dbReference>
<comment type="caution">
    <text evidence="16">The sequence shown here is derived from an EMBL/GenBank/DDBJ whole genome shotgun (WGS) entry which is preliminary data.</text>
</comment>
<evidence type="ECO:0000256" key="3">
    <source>
        <dbReference type="ARBA" id="ARBA00011356"/>
    </source>
</evidence>
<dbReference type="PANTHER" id="PTHR10218:SF302">
    <property type="entry name" value="GUANINE NUCLEOTIDE-BINDING PROTEIN ALPHA-5 SUBUNIT"/>
    <property type="match status" value="1"/>
</dbReference>
<evidence type="ECO:0000256" key="2">
    <source>
        <dbReference type="ARBA" id="ARBA00005804"/>
    </source>
</evidence>
<accession>A0A8H3TPL2</accession>
<feature type="binding site" evidence="13">
    <location>
        <begin position="175"/>
        <end position="181"/>
    </location>
    <ligand>
        <name>GTP</name>
        <dbReference type="ChEBI" id="CHEBI:37565"/>
    </ligand>
</feature>
<evidence type="ECO:0000256" key="9">
    <source>
        <dbReference type="ARBA" id="ARBA00023134"/>
    </source>
</evidence>
<dbReference type="Pfam" id="PF00503">
    <property type="entry name" value="G-alpha"/>
    <property type="match status" value="2"/>
</dbReference>
<keyword evidence="17" id="KW-1185">Reference proteome</keyword>
<dbReference type="PROSITE" id="PS51882">
    <property type="entry name" value="G_ALPHA"/>
    <property type="match status" value="1"/>
</dbReference>
<dbReference type="FunFam" id="1.10.400.10:FF:000007">
    <property type="entry name" value="Guanine nucleotide-binding protein subunit alpha"/>
    <property type="match status" value="1"/>
</dbReference>
<evidence type="ECO:0000313" key="17">
    <source>
        <dbReference type="Proteomes" id="UP000620104"/>
    </source>
</evidence>
<keyword evidence="8 14" id="KW-0460">Magnesium</keyword>
<dbReference type="GO" id="GO:0031683">
    <property type="term" value="F:G-protein beta/gamma-subunit complex binding"/>
    <property type="evidence" value="ECO:0007669"/>
    <property type="project" value="InterPro"/>
</dbReference>
<keyword evidence="7" id="KW-0378">Hydrolase</keyword>
<evidence type="ECO:0000256" key="10">
    <source>
        <dbReference type="ARBA" id="ARBA00023139"/>
    </source>
</evidence>
<dbReference type="AlphaFoldDB" id="A0A8H3TPL2"/>
<dbReference type="SUPFAM" id="SSF52540">
    <property type="entry name" value="P-loop containing nucleoside triphosphate hydrolases"/>
    <property type="match status" value="1"/>
</dbReference>
<protein>
    <submittedName>
        <fullName evidence="16">Uncharacterized protein</fullName>
    </submittedName>
</protein>
<feature type="binding site" evidence="13">
    <location>
        <begin position="200"/>
        <end position="204"/>
    </location>
    <ligand>
        <name>GTP</name>
        <dbReference type="ChEBI" id="CHEBI:37565"/>
    </ligand>
</feature>
<dbReference type="GO" id="GO:0005525">
    <property type="term" value="F:GTP binding"/>
    <property type="evidence" value="ECO:0007669"/>
    <property type="project" value="UniProtKB-KW"/>
</dbReference>
<evidence type="ECO:0000313" key="16">
    <source>
        <dbReference type="EMBL" id="GHJ84591.1"/>
    </source>
</evidence>
<keyword evidence="6 13" id="KW-0547">Nucleotide-binding</keyword>
<gene>
    <name evidence="16" type="ORF">NliqN6_0993</name>
</gene>
<dbReference type="PANTHER" id="PTHR10218">
    <property type="entry name" value="GTP-BINDING PROTEIN ALPHA SUBUNIT"/>
    <property type="match status" value="1"/>
</dbReference>
<keyword evidence="10" id="KW-0564">Palmitate</keyword>
<evidence type="ECO:0000256" key="4">
    <source>
        <dbReference type="ARBA" id="ARBA00022707"/>
    </source>
</evidence>
<feature type="binding site" evidence="14">
    <location>
        <position position="181"/>
    </location>
    <ligand>
        <name>Mg(2+)</name>
        <dbReference type="ChEBI" id="CHEBI:18420"/>
    </ligand>
</feature>
<feature type="compositionally biased region" description="Basic and acidic residues" evidence="15">
    <location>
        <begin position="11"/>
        <end position="21"/>
    </location>
</feature>
<evidence type="ECO:0000256" key="8">
    <source>
        <dbReference type="ARBA" id="ARBA00022842"/>
    </source>
</evidence>
<evidence type="ECO:0000256" key="11">
    <source>
        <dbReference type="ARBA" id="ARBA00023224"/>
    </source>
</evidence>
<dbReference type="Gene3D" id="3.40.50.300">
    <property type="entry name" value="P-loop containing nucleotide triphosphate hydrolases"/>
    <property type="match status" value="2"/>
</dbReference>
<dbReference type="EMBL" id="BLZA01000009">
    <property type="protein sequence ID" value="GHJ84591.1"/>
    <property type="molecule type" value="Genomic_DNA"/>
</dbReference>
<evidence type="ECO:0000256" key="6">
    <source>
        <dbReference type="ARBA" id="ARBA00022741"/>
    </source>
</evidence>
<keyword evidence="5 14" id="KW-0479">Metal-binding</keyword>
<evidence type="ECO:0000256" key="15">
    <source>
        <dbReference type="SAM" id="MobiDB-lite"/>
    </source>
</evidence>
<dbReference type="InterPro" id="IPR027417">
    <property type="entry name" value="P-loop_NTPase"/>
</dbReference>
<keyword evidence="9 13" id="KW-0342">GTP-binding</keyword>
<dbReference type="OrthoDB" id="5817230at2759"/>
<dbReference type="GO" id="GO:0005737">
    <property type="term" value="C:cytoplasm"/>
    <property type="evidence" value="ECO:0007669"/>
    <property type="project" value="TreeGrafter"/>
</dbReference>
<comment type="subunit">
    <text evidence="3">G proteins are composed of 3 units; alpha, beta and gamma. The alpha chain contains the guanine nucleotide binding site.</text>
</comment>
<dbReference type="GO" id="GO:0007186">
    <property type="term" value="P:G protein-coupled receptor signaling pathway"/>
    <property type="evidence" value="ECO:0007669"/>
    <property type="project" value="InterPro"/>
</dbReference>
<dbReference type="PRINTS" id="PR01241">
    <property type="entry name" value="GPROTEINAFNG"/>
</dbReference>
<comment type="cofactor">
    <cofactor evidence="1">
        <name>Mg(2+)</name>
        <dbReference type="ChEBI" id="CHEBI:18420"/>
    </cofactor>
</comment>
<dbReference type="PRINTS" id="PR00318">
    <property type="entry name" value="GPROTEINA"/>
</dbReference>
<feature type="binding site" evidence="13">
    <location>
        <begin position="272"/>
        <end position="286"/>
    </location>
    <ligand>
        <name>GTP</name>
        <dbReference type="ChEBI" id="CHEBI:37565"/>
    </ligand>
</feature>
<dbReference type="InterPro" id="IPR011025">
    <property type="entry name" value="GproteinA_insert"/>
</dbReference>
<keyword evidence="12" id="KW-0449">Lipoprotein</keyword>
<sequence length="384" mass="43782">MGCTQSTETDPEARARNHEIDSQLKRERAALRNVVKILLLGAGESGKSTVLKQMRLLNKRPYDQEERESYKEIIFSNTLQSMKALLKGAFELGYVVQPANQSRFDLVMAEVARMEGSSFTEELADAVQKLWEDPEIQKAYAKRNELQLNDSAAYYFNAIGRIGRRDFIPTDQDILRSRVKTTGISETLFRVGELTYRLFDVGGQRSERKKWIHCFEDCNAIIFLVAISEYDQKLYEDESVNRLTEALTLFKTICNSRWFTRTSIVRGRSATNGSTRGNRTSALIIDIFREKLPVSSLSRYFPDYRGDDLDYEAACSFLLDKFASLNHNIEKSIYAHFTCATDTKALSFVMSAVNDVIIQANLKDCELLIRHDHGVCMGLTLMFG</sequence>
<name>A0A8H3TPL2_9TREE</name>
<dbReference type="GO" id="GO:0000750">
    <property type="term" value="P:pheromone-dependent signal transduction involved in conjugation with cellular fusion"/>
    <property type="evidence" value="ECO:0007669"/>
    <property type="project" value="TreeGrafter"/>
</dbReference>
<feature type="binding site" evidence="13">
    <location>
        <position position="340"/>
    </location>
    <ligand>
        <name>GTP</name>
        <dbReference type="ChEBI" id="CHEBI:37565"/>
    </ligand>
</feature>
<feature type="binding site" evidence="14">
    <location>
        <position position="48"/>
    </location>
    <ligand>
        <name>Mg(2+)</name>
        <dbReference type="ChEBI" id="CHEBI:18420"/>
    </ligand>
</feature>
<dbReference type="GO" id="GO:0003924">
    <property type="term" value="F:GTPase activity"/>
    <property type="evidence" value="ECO:0007669"/>
    <property type="project" value="InterPro"/>
</dbReference>
<reference evidence="16" key="1">
    <citation type="submission" date="2020-07" db="EMBL/GenBank/DDBJ databases">
        <title>Draft Genome Sequence of a Deep-Sea Yeast, Naganishia (Cryptococcus) liquefaciens strain N6.</title>
        <authorList>
            <person name="Han Y.W."/>
            <person name="Kajitani R."/>
            <person name="Morimoto H."/>
            <person name="Parhat M."/>
            <person name="Tsubouchi H."/>
            <person name="Bakenova O."/>
            <person name="Ogata M."/>
            <person name="Argunhan B."/>
            <person name="Aoki R."/>
            <person name="Kajiwara S."/>
            <person name="Itoh T."/>
            <person name="Iwasaki H."/>
        </authorList>
    </citation>
    <scope>NUCLEOTIDE SEQUENCE</scope>
    <source>
        <strain evidence="16">N6</strain>
    </source>
</reference>
<evidence type="ECO:0000256" key="13">
    <source>
        <dbReference type="PIRSR" id="PIRSR601019-1"/>
    </source>
</evidence>
<evidence type="ECO:0000256" key="1">
    <source>
        <dbReference type="ARBA" id="ARBA00001946"/>
    </source>
</evidence>
<keyword evidence="11" id="KW-0807">Transducer</keyword>
<dbReference type="CDD" id="cd00066">
    <property type="entry name" value="G-alpha"/>
    <property type="match status" value="1"/>
</dbReference>
<proteinExistence type="inferred from homology"/>
<feature type="binding site" evidence="13">
    <location>
        <begin position="44"/>
        <end position="49"/>
    </location>
    <ligand>
        <name>GTP</name>
        <dbReference type="ChEBI" id="CHEBI:37565"/>
    </ligand>
</feature>
<dbReference type="Proteomes" id="UP000620104">
    <property type="component" value="Unassembled WGS sequence"/>
</dbReference>
<dbReference type="InterPro" id="IPR002975">
    <property type="entry name" value="Fungi_Gprotein_alpha"/>
</dbReference>
<dbReference type="GO" id="GO:0001664">
    <property type="term" value="F:G protein-coupled receptor binding"/>
    <property type="evidence" value="ECO:0007669"/>
    <property type="project" value="InterPro"/>
</dbReference>
<feature type="binding site" evidence="13">
    <location>
        <begin position="150"/>
        <end position="151"/>
    </location>
    <ligand>
        <name>GTP</name>
        <dbReference type="ChEBI" id="CHEBI:37565"/>
    </ligand>
</feature>
<dbReference type="InterPro" id="IPR001019">
    <property type="entry name" value="Gprotein_alpha_su"/>
</dbReference>
<dbReference type="FunFam" id="3.40.50.300:FF:002307">
    <property type="entry name" value="Guanine nucleotide-binding protein G(k) subunit alpha"/>
    <property type="match status" value="1"/>
</dbReference>
<dbReference type="SUPFAM" id="SSF47895">
    <property type="entry name" value="Transducin (alpha subunit), insertion domain"/>
    <property type="match status" value="1"/>
</dbReference>
<dbReference type="GO" id="GO:0005834">
    <property type="term" value="C:heterotrimeric G-protein complex"/>
    <property type="evidence" value="ECO:0007669"/>
    <property type="project" value="InterPro"/>
</dbReference>
<evidence type="ECO:0000256" key="14">
    <source>
        <dbReference type="PIRSR" id="PIRSR601019-2"/>
    </source>
</evidence>
<evidence type="ECO:0000256" key="5">
    <source>
        <dbReference type="ARBA" id="ARBA00022723"/>
    </source>
</evidence>
<organism evidence="16 17">
    <name type="scientific">Naganishia liquefaciens</name>
    <dbReference type="NCBI Taxonomy" id="104408"/>
    <lineage>
        <taxon>Eukaryota</taxon>
        <taxon>Fungi</taxon>
        <taxon>Dikarya</taxon>
        <taxon>Basidiomycota</taxon>
        <taxon>Agaricomycotina</taxon>
        <taxon>Tremellomycetes</taxon>
        <taxon>Filobasidiales</taxon>
        <taxon>Filobasidiaceae</taxon>
        <taxon>Naganishia</taxon>
    </lineage>
</organism>
<dbReference type="GO" id="GO:0032502">
    <property type="term" value="P:developmental process"/>
    <property type="evidence" value="ECO:0007669"/>
    <property type="project" value="UniProtKB-ARBA"/>
</dbReference>
<evidence type="ECO:0000256" key="12">
    <source>
        <dbReference type="ARBA" id="ARBA00023288"/>
    </source>
</evidence>